<gene>
    <name evidence="4" type="ORF">GCM10009827_081850</name>
</gene>
<feature type="transmembrane region" description="Helical" evidence="2">
    <location>
        <begin position="76"/>
        <end position="94"/>
    </location>
</feature>
<dbReference type="InterPro" id="IPR031928">
    <property type="entry name" value="RsdA_SigD-bd"/>
</dbReference>
<dbReference type="EMBL" id="BAAAQD010000020">
    <property type="protein sequence ID" value="GAA1549063.1"/>
    <property type="molecule type" value="Genomic_DNA"/>
</dbReference>
<evidence type="ECO:0000313" key="5">
    <source>
        <dbReference type="Proteomes" id="UP001501470"/>
    </source>
</evidence>
<keyword evidence="5" id="KW-1185">Reference proteome</keyword>
<accession>A0ABP4MRB8</accession>
<feature type="compositionally biased region" description="Pro residues" evidence="1">
    <location>
        <begin position="184"/>
        <end position="198"/>
    </location>
</feature>
<reference evidence="5" key="1">
    <citation type="journal article" date="2019" name="Int. J. Syst. Evol. Microbiol.">
        <title>The Global Catalogue of Microorganisms (GCM) 10K type strain sequencing project: providing services to taxonomists for standard genome sequencing and annotation.</title>
        <authorList>
            <consortium name="The Broad Institute Genomics Platform"/>
            <consortium name="The Broad Institute Genome Sequencing Center for Infectious Disease"/>
            <person name="Wu L."/>
            <person name="Ma J."/>
        </authorList>
    </citation>
    <scope>NUCLEOTIDE SEQUENCE [LARGE SCALE GENOMIC DNA]</scope>
    <source>
        <strain evidence="5">JCM 15933</strain>
    </source>
</reference>
<dbReference type="Gene3D" id="6.10.250.1300">
    <property type="match status" value="1"/>
</dbReference>
<keyword evidence="2" id="KW-0812">Transmembrane</keyword>
<feature type="domain" description="Anti-sigma-D factor RsdA sigma factor binding region" evidence="3">
    <location>
        <begin position="12"/>
        <end position="49"/>
    </location>
</feature>
<feature type="compositionally biased region" description="Pro residues" evidence="1">
    <location>
        <begin position="221"/>
        <end position="245"/>
    </location>
</feature>
<proteinExistence type="predicted"/>
<evidence type="ECO:0000259" key="3">
    <source>
        <dbReference type="Pfam" id="PF16751"/>
    </source>
</evidence>
<feature type="region of interest" description="Disordered" evidence="1">
    <location>
        <begin position="170"/>
        <end position="254"/>
    </location>
</feature>
<dbReference type="Proteomes" id="UP001501470">
    <property type="component" value="Unassembled WGS sequence"/>
</dbReference>
<dbReference type="Pfam" id="PF16751">
    <property type="entry name" value="RsdA_SigD_bd"/>
    <property type="match status" value="1"/>
</dbReference>
<evidence type="ECO:0000313" key="4">
    <source>
        <dbReference type="EMBL" id="GAA1549063.1"/>
    </source>
</evidence>
<keyword evidence="2" id="KW-1133">Transmembrane helix</keyword>
<keyword evidence="2" id="KW-0472">Membrane</keyword>
<evidence type="ECO:0000256" key="1">
    <source>
        <dbReference type="SAM" id="MobiDB-lite"/>
    </source>
</evidence>
<comment type="caution">
    <text evidence="4">The sequence shown here is derived from an EMBL/GenBank/DDBJ whole genome shotgun (WGS) entry which is preliminary data.</text>
</comment>
<organism evidence="4 5">
    <name type="scientific">Dactylosporangium maewongense</name>
    <dbReference type="NCBI Taxonomy" id="634393"/>
    <lineage>
        <taxon>Bacteria</taxon>
        <taxon>Bacillati</taxon>
        <taxon>Actinomycetota</taxon>
        <taxon>Actinomycetes</taxon>
        <taxon>Micromonosporales</taxon>
        <taxon>Micromonosporaceae</taxon>
        <taxon>Dactylosporangium</taxon>
    </lineage>
</organism>
<name>A0ABP4MRB8_9ACTN</name>
<sequence length="254" mass="25905">MVTERSGEPPVDLAEIQADDALLDALGRGEPAPDDDEFAGLLAGWRADLGTDLPADLPSGIPVPLPARRRTGVRRMLAGAVAAAVLLGGVALGARHSGPDNPLWPLTRVLYPQQAQALAVEHTIALAGDAAAAGHYDDARRLLDVAATDVERIEDPATRQRLRDRIEEIRRSLPTATGPAAPASTPPTPVTPSTPAPSPGVTTPGHTPGSGGGDPTTGPGPLIPDLPTPQVPPLPGPSLPLPPLPSSLLPGLPG</sequence>
<evidence type="ECO:0000256" key="2">
    <source>
        <dbReference type="SAM" id="Phobius"/>
    </source>
</evidence>
<protein>
    <recommendedName>
        <fullName evidence="3">Anti-sigma-D factor RsdA sigma factor binding region domain-containing protein</fullName>
    </recommendedName>
</protein>
<feature type="compositionally biased region" description="Low complexity" evidence="1">
    <location>
        <begin position="174"/>
        <end position="183"/>
    </location>
</feature>